<dbReference type="InterPro" id="IPR010982">
    <property type="entry name" value="Lambda_DNA-bd_dom_sf"/>
</dbReference>
<evidence type="ECO:0000313" key="1">
    <source>
        <dbReference type="EMBL" id="MCR0981826.1"/>
    </source>
</evidence>
<sequence>MAVALHEAELYARLDAAIAAAGGSQDAWARAAGLPASYVSEVRGGKRPFSARLLAALRVRRVVSFEDMGEAGDASAPGALVAALTAKDRQTLLWLRQDGTPRKRTEADPSGWRPLREDLKRLQAMRLAVDGLDGWTATDAGQETRAALVEKEGDAP</sequence>
<dbReference type="EMBL" id="JANJOU010000003">
    <property type="protein sequence ID" value="MCR0981826.1"/>
    <property type="molecule type" value="Genomic_DNA"/>
</dbReference>
<dbReference type="Proteomes" id="UP001524642">
    <property type="component" value="Unassembled WGS sequence"/>
</dbReference>
<organism evidence="1 2">
    <name type="scientific">Roseomonas populi</name>
    <dbReference type="NCBI Taxonomy" id="3121582"/>
    <lineage>
        <taxon>Bacteria</taxon>
        <taxon>Pseudomonadati</taxon>
        <taxon>Pseudomonadota</taxon>
        <taxon>Alphaproteobacteria</taxon>
        <taxon>Acetobacterales</taxon>
        <taxon>Roseomonadaceae</taxon>
        <taxon>Roseomonas</taxon>
    </lineage>
</organism>
<protein>
    <recommendedName>
        <fullName evidence="3">XRE family transcriptional regulator</fullName>
    </recommendedName>
</protein>
<name>A0ABT1X205_9PROT</name>
<reference evidence="1 2" key="1">
    <citation type="submission" date="2022-06" db="EMBL/GenBank/DDBJ databases">
        <title>Roseomonas CN29.</title>
        <authorList>
            <person name="Cheng Y."/>
            <person name="He X."/>
        </authorList>
    </citation>
    <scope>NUCLEOTIDE SEQUENCE [LARGE SCALE GENOMIC DNA]</scope>
    <source>
        <strain evidence="1 2">CN29</strain>
    </source>
</reference>
<dbReference type="RefSeq" id="WP_257715488.1">
    <property type="nucleotide sequence ID" value="NZ_JANJOU010000003.1"/>
</dbReference>
<dbReference type="SUPFAM" id="SSF47413">
    <property type="entry name" value="lambda repressor-like DNA-binding domains"/>
    <property type="match status" value="1"/>
</dbReference>
<evidence type="ECO:0008006" key="3">
    <source>
        <dbReference type="Google" id="ProtNLM"/>
    </source>
</evidence>
<proteinExistence type="predicted"/>
<gene>
    <name evidence="1" type="ORF">NRP21_07165</name>
</gene>
<accession>A0ABT1X205</accession>
<comment type="caution">
    <text evidence="1">The sequence shown here is derived from an EMBL/GenBank/DDBJ whole genome shotgun (WGS) entry which is preliminary data.</text>
</comment>
<evidence type="ECO:0000313" key="2">
    <source>
        <dbReference type="Proteomes" id="UP001524642"/>
    </source>
</evidence>
<keyword evidence="2" id="KW-1185">Reference proteome</keyword>